<gene>
    <name evidence="1" type="ORF">SAMN06296028_13511</name>
</gene>
<reference evidence="2" key="1">
    <citation type="submission" date="2017-04" db="EMBL/GenBank/DDBJ databases">
        <authorList>
            <person name="Varghese N."/>
            <person name="Submissions S."/>
        </authorList>
    </citation>
    <scope>NUCLEOTIDE SEQUENCE [LARGE SCALE GENOMIC DNA]</scope>
    <source>
        <strain evidence="2">NIO-1021</strain>
    </source>
</reference>
<evidence type="ECO:0000313" key="2">
    <source>
        <dbReference type="Proteomes" id="UP000192929"/>
    </source>
</evidence>
<proteinExistence type="predicted"/>
<dbReference type="Proteomes" id="UP000192929">
    <property type="component" value="Unassembled WGS sequence"/>
</dbReference>
<sequence length="57" mass="6023">MPIASIEHLQDHLREGDTVKDGKLVDSESNEIPCIIASGEVVPAPLDSKKSGTAGEH</sequence>
<protein>
    <submittedName>
        <fullName evidence="1">Uncharacterized protein</fullName>
    </submittedName>
</protein>
<keyword evidence="2" id="KW-1185">Reference proteome</keyword>
<evidence type="ECO:0000313" key="1">
    <source>
        <dbReference type="EMBL" id="SMF33734.1"/>
    </source>
</evidence>
<dbReference type="RefSeq" id="WP_183085838.1">
    <property type="nucleotide sequence ID" value="NZ_FXAC01000035.1"/>
</dbReference>
<dbReference type="AlphaFoldDB" id="A0A1X7EGU7"/>
<name>A0A1X7EGU7_9MICC</name>
<accession>A0A1X7EGU7</accession>
<dbReference type="EMBL" id="FXAC01000035">
    <property type="protein sequence ID" value="SMF33734.1"/>
    <property type="molecule type" value="Genomic_DNA"/>
</dbReference>
<organism evidence="1 2">
    <name type="scientific">Kocuria marina subsp. indica</name>
    <dbReference type="NCBI Taxonomy" id="1049583"/>
    <lineage>
        <taxon>Bacteria</taxon>
        <taxon>Bacillati</taxon>
        <taxon>Actinomycetota</taxon>
        <taxon>Actinomycetes</taxon>
        <taxon>Micrococcales</taxon>
        <taxon>Micrococcaceae</taxon>
        <taxon>Kocuria</taxon>
    </lineage>
</organism>